<feature type="region of interest" description="Disordered" evidence="1">
    <location>
        <begin position="471"/>
        <end position="492"/>
    </location>
</feature>
<feature type="region of interest" description="Disordered" evidence="1">
    <location>
        <begin position="63"/>
        <end position="88"/>
    </location>
</feature>
<gene>
    <name evidence="2" type="primary">DEGP10</name>
    <name evidence="2" type="ORF">SNAT2548_LOCUS33992</name>
</gene>
<name>A0A812UT19_9DINO</name>
<evidence type="ECO:0000313" key="3">
    <source>
        <dbReference type="Proteomes" id="UP000604046"/>
    </source>
</evidence>
<sequence>MEALHSGQEALLAADKARGLGYKSGNVRVRVKQVDSPKGQVYVGFIDGFEAWVQRDELEAVASTQKSHWKPESHGVPRNQSEEGEEGLLKSSHTFELCEAIQSLWKHLGLEAEEDATEVVRKCLEPYLGAKYANVKTTKGAKFRALTLSYFAGNDGALGNLMAVFEKTGLEKAKDDLAKNPRADDKMKQEKLARTQQDIKKVWDAVEKARTLLKDQRRDAWLPKWLSSFLVPEVVASRTKEADGNGDRHEDDTSGWLAKHAGTLCHLLPGLGGVNYERSLNVVGDRPRGTKGEVDGLLLREGQLAAIVECKHGVGSIYDDLTGLCKLVELLYAYKTIEYSEDWQTELCNYMEKRCKKEHAVYDRNWRSLPLFADGNAMVPDPRSFPLRIVNQKVRKTQAEFETKPERKGTKGAKQPNEKTKKLNVTLPWDADKPALPVMYFLGSAGDGQTTSLRRLLRPSVQKQERGKLLNRSFPPTGAKEGSGMELVPPSNSQSSWGVKVTFAQAEVAHAEQQINSRLGDIASLLESGRLFFYVNTPRGFERILHESKSTEEVSPASENR</sequence>
<evidence type="ECO:0000313" key="2">
    <source>
        <dbReference type="EMBL" id="CAE7597408.1"/>
    </source>
</evidence>
<proteinExistence type="predicted"/>
<dbReference type="Proteomes" id="UP000604046">
    <property type="component" value="Unassembled WGS sequence"/>
</dbReference>
<protein>
    <submittedName>
        <fullName evidence="2">DEGP10 protein</fullName>
    </submittedName>
</protein>
<dbReference type="AlphaFoldDB" id="A0A812UT19"/>
<feature type="region of interest" description="Disordered" evidence="1">
    <location>
        <begin position="396"/>
        <end position="421"/>
    </location>
</feature>
<evidence type="ECO:0000256" key="1">
    <source>
        <dbReference type="SAM" id="MobiDB-lite"/>
    </source>
</evidence>
<feature type="compositionally biased region" description="Basic and acidic residues" evidence="1">
    <location>
        <begin position="397"/>
        <end position="409"/>
    </location>
</feature>
<keyword evidence="3" id="KW-1185">Reference proteome</keyword>
<accession>A0A812UT19</accession>
<comment type="caution">
    <text evidence="2">The sequence shown here is derived from an EMBL/GenBank/DDBJ whole genome shotgun (WGS) entry which is preliminary data.</text>
</comment>
<reference evidence="2" key="1">
    <citation type="submission" date="2021-02" db="EMBL/GenBank/DDBJ databases">
        <authorList>
            <person name="Dougan E. K."/>
            <person name="Rhodes N."/>
            <person name="Thang M."/>
            <person name="Chan C."/>
        </authorList>
    </citation>
    <scope>NUCLEOTIDE SEQUENCE</scope>
</reference>
<dbReference type="EMBL" id="CAJNDS010002788">
    <property type="protein sequence ID" value="CAE7597408.1"/>
    <property type="molecule type" value="Genomic_DNA"/>
</dbReference>
<organism evidence="2 3">
    <name type="scientific">Symbiodinium natans</name>
    <dbReference type="NCBI Taxonomy" id="878477"/>
    <lineage>
        <taxon>Eukaryota</taxon>
        <taxon>Sar</taxon>
        <taxon>Alveolata</taxon>
        <taxon>Dinophyceae</taxon>
        <taxon>Suessiales</taxon>
        <taxon>Symbiodiniaceae</taxon>
        <taxon>Symbiodinium</taxon>
    </lineage>
</organism>